<keyword evidence="3" id="KW-0560">Oxidoreductase</keyword>
<feature type="compositionally biased region" description="Polar residues" evidence="5">
    <location>
        <begin position="11"/>
        <end position="20"/>
    </location>
</feature>
<gene>
    <name evidence="6" type="ORF">N7472_004910</name>
</gene>
<dbReference type="PRINTS" id="PR01415">
    <property type="entry name" value="ANKYRIN"/>
</dbReference>
<dbReference type="InterPro" id="IPR036770">
    <property type="entry name" value="Ankyrin_rpt-contain_sf"/>
</dbReference>
<dbReference type="Gene3D" id="3.40.50.720">
    <property type="entry name" value="NAD(P)-binding Rossmann-like Domain"/>
    <property type="match status" value="1"/>
</dbReference>
<dbReference type="Pfam" id="PF00106">
    <property type="entry name" value="adh_short"/>
    <property type="match status" value="1"/>
</dbReference>
<dbReference type="InterPro" id="IPR036291">
    <property type="entry name" value="NAD(P)-bd_dom_sf"/>
</dbReference>
<dbReference type="PANTHER" id="PTHR48107:SF26">
    <property type="entry name" value="OXIDOREDUCTASE, SHORT-CHAIN DEHYDROGENASE_REDUCTASE FAMILY (AFU_ORTHOLOGUE AFUA_4G05870)"/>
    <property type="match status" value="1"/>
</dbReference>
<comment type="caution">
    <text evidence="6">The sequence shown here is derived from an EMBL/GenBank/DDBJ whole genome shotgun (WGS) entry which is preliminary data.</text>
</comment>
<comment type="similarity">
    <text evidence="1">Belongs to the short-chain dehydrogenases/reductases (SDR) family.</text>
</comment>
<dbReference type="PROSITE" id="PS00061">
    <property type="entry name" value="ADH_SHORT"/>
    <property type="match status" value="1"/>
</dbReference>
<dbReference type="PROSITE" id="PS50088">
    <property type="entry name" value="ANK_REPEAT"/>
    <property type="match status" value="3"/>
</dbReference>
<keyword evidence="4" id="KW-0040">ANK repeat</keyword>
<protein>
    <submittedName>
        <fullName evidence="6">Short-chain dehydrogenase/reductase SDR</fullName>
    </submittedName>
</protein>
<name>A0A9W9ME19_9EURO</name>
<dbReference type="InterPro" id="IPR002110">
    <property type="entry name" value="Ankyrin_rpt"/>
</dbReference>
<evidence type="ECO:0000256" key="1">
    <source>
        <dbReference type="ARBA" id="ARBA00006484"/>
    </source>
</evidence>
<dbReference type="GO" id="GO:0016614">
    <property type="term" value="F:oxidoreductase activity, acting on CH-OH group of donors"/>
    <property type="evidence" value="ECO:0007669"/>
    <property type="project" value="UniProtKB-ARBA"/>
</dbReference>
<dbReference type="SMART" id="SM00248">
    <property type="entry name" value="ANK"/>
    <property type="match status" value="6"/>
</dbReference>
<accession>A0A9W9ME19</accession>
<dbReference type="PRINTS" id="PR00081">
    <property type="entry name" value="GDHRDH"/>
</dbReference>
<proteinExistence type="inferred from homology"/>
<dbReference type="AlphaFoldDB" id="A0A9W9ME19"/>
<feature type="region of interest" description="Disordered" evidence="5">
    <location>
        <begin position="451"/>
        <end position="470"/>
    </location>
</feature>
<feature type="repeat" description="ANK" evidence="4">
    <location>
        <begin position="591"/>
        <end position="623"/>
    </location>
</feature>
<dbReference type="InterPro" id="IPR002347">
    <property type="entry name" value="SDR_fam"/>
</dbReference>
<evidence type="ECO:0000313" key="6">
    <source>
        <dbReference type="EMBL" id="KAJ5199706.1"/>
    </source>
</evidence>
<dbReference type="PANTHER" id="PTHR48107">
    <property type="entry name" value="NADPH-DEPENDENT ALDEHYDE REDUCTASE-LIKE PROTEIN, CHLOROPLASTIC-RELATED"/>
    <property type="match status" value="1"/>
</dbReference>
<evidence type="ECO:0000256" key="4">
    <source>
        <dbReference type="PROSITE-ProRule" id="PRU00023"/>
    </source>
</evidence>
<evidence type="ECO:0000256" key="3">
    <source>
        <dbReference type="ARBA" id="ARBA00023002"/>
    </source>
</evidence>
<dbReference type="SUPFAM" id="SSF51735">
    <property type="entry name" value="NAD(P)-binding Rossmann-fold domains"/>
    <property type="match status" value="1"/>
</dbReference>
<feature type="region of interest" description="Disordered" evidence="5">
    <location>
        <begin position="1"/>
        <end position="51"/>
    </location>
</feature>
<reference evidence="6" key="1">
    <citation type="submission" date="2022-11" db="EMBL/GenBank/DDBJ databases">
        <authorList>
            <person name="Petersen C."/>
        </authorList>
    </citation>
    <scope>NUCLEOTIDE SEQUENCE</scope>
    <source>
        <strain evidence="6">IBT 16849</strain>
    </source>
</reference>
<keyword evidence="7" id="KW-1185">Reference proteome</keyword>
<dbReference type="Proteomes" id="UP001150879">
    <property type="component" value="Unassembled WGS sequence"/>
</dbReference>
<dbReference type="Pfam" id="PF12796">
    <property type="entry name" value="Ank_2"/>
    <property type="match status" value="2"/>
</dbReference>
<feature type="repeat" description="ANK" evidence="4">
    <location>
        <begin position="690"/>
        <end position="722"/>
    </location>
</feature>
<evidence type="ECO:0000256" key="5">
    <source>
        <dbReference type="SAM" id="MobiDB-lite"/>
    </source>
</evidence>
<dbReference type="PRINTS" id="PR00080">
    <property type="entry name" value="SDRFAMILY"/>
</dbReference>
<evidence type="ECO:0000313" key="7">
    <source>
        <dbReference type="Proteomes" id="UP001150879"/>
    </source>
</evidence>
<organism evidence="6 7">
    <name type="scientific">Penicillium cf. griseofulvum</name>
    <dbReference type="NCBI Taxonomy" id="2972120"/>
    <lineage>
        <taxon>Eukaryota</taxon>
        <taxon>Fungi</taxon>
        <taxon>Dikarya</taxon>
        <taxon>Ascomycota</taxon>
        <taxon>Pezizomycotina</taxon>
        <taxon>Eurotiomycetes</taxon>
        <taxon>Eurotiomycetidae</taxon>
        <taxon>Eurotiales</taxon>
        <taxon>Aspergillaceae</taxon>
        <taxon>Penicillium</taxon>
    </lineage>
</organism>
<dbReference type="InterPro" id="IPR020904">
    <property type="entry name" value="Sc_DH/Rdtase_CS"/>
</dbReference>
<reference evidence="6" key="2">
    <citation type="journal article" date="2023" name="IMA Fungus">
        <title>Comparative genomic study of the Penicillium genus elucidates a diverse pangenome and 15 lateral gene transfer events.</title>
        <authorList>
            <person name="Petersen C."/>
            <person name="Sorensen T."/>
            <person name="Nielsen M.R."/>
            <person name="Sondergaard T.E."/>
            <person name="Sorensen J.L."/>
            <person name="Fitzpatrick D.A."/>
            <person name="Frisvad J.C."/>
            <person name="Nielsen K.L."/>
        </authorList>
    </citation>
    <scope>NUCLEOTIDE SEQUENCE</scope>
    <source>
        <strain evidence="6">IBT 16849</strain>
    </source>
</reference>
<dbReference type="SUPFAM" id="SSF48403">
    <property type="entry name" value="Ankyrin repeat"/>
    <property type="match status" value="1"/>
</dbReference>
<dbReference type="EMBL" id="JAPQKP010000003">
    <property type="protein sequence ID" value="KAJ5199706.1"/>
    <property type="molecule type" value="Genomic_DNA"/>
</dbReference>
<dbReference type="Gene3D" id="1.25.40.20">
    <property type="entry name" value="Ankyrin repeat-containing domain"/>
    <property type="match status" value="2"/>
</dbReference>
<sequence>MQKEVEKPSRGPQSQFQQGHQVPVEHHKKPGLQADLENPKPVSTKLPTEDGGYQTYKAAGKLSGKNAIITGGDSGIGRAVAILFAMEGASSLITYLPEEEKDAQKTKRQVEANGQKCYCFPTDLRDAKNCQAVVDAALKSLGSIDVLVNNVGTQTMIDDIKDLEESQWESTFDTNIHPIFYLSKYTIPHLKSGSTIINCASVNHYIGRPDLLDYTSTKGAIVAFTRGLSNQQVKNGIRVNCVCPGPIWTPLIPATMNTTAQEQFSSTPMGRPGQPKAGVTSRYSRAQSLISEIRARLSSVIFGLSEVNLTMMISSQKSIESALRCFVDHIRASKREASVVSDVLNTFSKPEEIEAWPRLLGELVAIGIASDLLTLSHDFDISTLRKIIETNGPLPVNKKDTAPVEEVHEFMEPAPNLELERQRSLDDNDWLANEPADLPFLPFPPKGFSFSDKRKSYSSQTQPCPGKKTIREDFPIPVMLDTQDSTDTQKQALPVEAFPIPPLPEANLHYNEMNLPEPVTVPFKRKPFNPSLDLHPFKVSARFKKAPRISRMMWEMTSSKENFIAAIKVNQHQTVQTLLQKGADPNTQNTSGQTALMAAVSFGHESITRLLLTYGADINTQARKDETALATAAAHGYDGIARILIALGAHVDVGKGTGKTALSQAATYGQDRIVELLLDCGADIDAVNWTGETALAMAALNGNMRVARVLLERGAAVDLMRYPWQTPLYKAVLSDEVEMARLLGQYGADPFIKGGIGRKKTVFTFATNTGKRRFLEVFEVLGYHQGQIQYRGGQVPYQYC</sequence>
<evidence type="ECO:0000256" key="2">
    <source>
        <dbReference type="ARBA" id="ARBA00022857"/>
    </source>
</evidence>
<keyword evidence="2" id="KW-0521">NADP</keyword>
<dbReference type="FunFam" id="3.40.50.720:FF:000084">
    <property type="entry name" value="Short-chain dehydrogenase reductase"/>
    <property type="match status" value="1"/>
</dbReference>
<dbReference type="PROSITE" id="PS50297">
    <property type="entry name" value="ANK_REP_REGION"/>
    <property type="match status" value="3"/>
</dbReference>
<feature type="repeat" description="ANK" evidence="4">
    <location>
        <begin position="657"/>
        <end position="689"/>
    </location>
</feature>